<protein>
    <submittedName>
        <fullName evidence="2">Uncharacterized protein</fullName>
    </submittedName>
</protein>
<organism evidence="2 3">
    <name type="scientific">Grimontia indica</name>
    <dbReference type="NCBI Taxonomy" id="1056512"/>
    <lineage>
        <taxon>Bacteria</taxon>
        <taxon>Pseudomonadati</taxon>
        <taxon>Pseudomonadota</taxon>
        <taxon>Gammaproteobacteria</taxon>
        <taxon>Vibrionales</taxon>
        <taxon>Vibrionaceae</taxon>
        <taxon>Grimontia</taxon>
    </lineage>
</organism>
<keyword evidence="1" id="KW-0472">Membrane</keyword>
<feature type="transmembrane region" description="Helical" evidence="1">
    <location>
        <begin position="6"/>
        <end position="26"/>
    </location>
</feature>
<dbReference type="AlphaFoldDB" id="R1IPP4"/>
<gene>
    <name evidence="2" type="ORF">D515_01765</name>
</gene>
<keyword evidence="1" id="KW-0812">Transmembrane</keyword>
<keyword evidence="3" id="KW-1185">Reference proteome</keyword>
<dbReference type="Proteomes" id="UP000011223">
    <property type="component" value="Unassembled WGS sequence"/>
</dbReference>
<evidence type="ECO:0000313" key="3">
    <source>
        <dbReference type="Proteomes" id="UP000011223"/>
    </source>
</evidence>
<comment type="caution">
    <text evidence="2">The sequence shown here is derived from an EMBL/GenBank/DDBJ whole genome shotgun (WGS) entry which is preliminary data.</text>
</comment>
<accession>R1IPP4</accession>
<dbReference type="EMBL" id="ANFM02000020">
    <property type="protein sequence ID" value="EOD79417.1"/>
    <property type="molecule type" value="Genomic_DNA"/>
</dbReference>
<keyword evidence="1" id="KW-1133">Transmembrane helix</keyword>
<name>R1IPP4_9GAMM</name>
<proteinExistence type="predicted"/>
<sequence>MLFDDVLAHCFLLFFITMHCPTAGVMDSKGELGSLSRSKGKETR</sequence>
<reference evidence="2 3" key="1">
    <citation type="journal article" date="2014" name="PLoS ONE">
        <title>Grimontia indica AK16(T), sp. nov., Isolated from a Seawater Sample Reports the Presence of Pathogenic Genes Similar to Vibrio Genus.</title>
        <authorList>
            <person name="Singh A."/>
            <person name="Vaidya B."/>
            <person name="Khatri I."/>
            <person name="Srinivas T.N."/>
            <person name="Subramanian S."/>
            <person name="Korpole S."/>
            <person name="Pinnaka A.K."/>
        </authorList>
    </citation>
    <scope>NUCLEOTIDE SEQUENCE [LARGE SCALE GENOMIC DNA]</scope>
    <source>
        <strain evidence="2 3">AK16</strain>
    </source>
</reference>
<evidence type="ECO:0000313" key="2">
    <source>
        <dbReference type="EMBL" id="EOD79417.1"/>
    </source>
</evidence>
<evidence type="ECO:0000256" key="1">
    <source>
        <dbReference type="SAM" id="Phobius"/>
    </source>
</evidence>